<evidence type="ECO:0000313" key="3">
    <source>
        <dbReference type="EMBL" id="CAK9077892.1"/>
    </source>
</evidence>
<keyword evidence="4" id="KW-1185">Reference proteome</keyword>
<dbReference type="EMBL" id="CAXAMN010023472">
    <property type="protein sequence ID" value="CAK9077892.1"/>
    <property type="molecule type" value="Genomic_DNA"/>
</dbReference>
<name>A0ABP0PPD5_9DINO</name>
<evidence type="ECO:0000313" key="4">
    <source>
        <dbReference type="Proteomes" id="UP001642484"/>
    </source>
</evidence>
<keyword evidence="2" id="KW-0812">Transmembrane</keyword>
<evidence type="ECO:0000256" key="2">
    <source>
        <dbReference type="SAM" id="Phobius"/>
    </source>
</evidence>
<evidence type="ECO:0000256" key="1">
    <source>
        <dbReference type="SAM" id="MobiDB-lite"/>
    </source>
</evidence>
<organism evidence="3 4">
    <name type="scientific">Durusdinium trenchii</name>
    <dbReference type="NCBI Taxonomy" id="1381693"/>
    <lineage>
        <taxon>Eukaryota</taxon>
        <taxon>Sar</taxon>
        <taxon>Alveolata</taxon>
        <taxon>Dinophyceae</taxon>
        <taxon>Suessiales</taxon>
        <taxon>Symbiodiniaceae</taxon>
        <taxon>Durusdinium</taxon>
    </lineage>
</organism>
<comment type="caution">
    <text evidence="3">The sequence shown here is derived from an EMBL/GenBank/DDBJ whole genome shotgun (WGS) entry which is preliminary data.</text>
</comment>
<feature type="region of interest" description="Disordered" evidence="1">
    <location>
        <begin position="1"/>
        <end position="20"/>
    </location>
</feature>
<accession>A0ABP0PPD5</accession>
<gene>
    <name evidence="3" type="ORF">CCMP2556_LOCUS38365</name>
</gene>
<feature type="transmembrane region" description="Helical" evidence="2">
    <location>
        <begin position="369"/>
        <end position="389"/>
    </location>
</feature>
<feature type="transmembrane region" description="Helical" evidence="2">
    <location>
        <begin position="330"/>
        <end position="357"/>
    </location>
</feature>
<keyword evidence="2" id="KW-1133">Transmembrane helix</keyword>
<feature type="region of interest" description="Disordered" evidence="1">
    <location>
        <begin position="436"/>
        <end position="458"/>
    </location>
</feature>
<sequence length="458" mass="51620">MWHSTTSSGSTGSAPAEPKKATAKLGKLTAKAVVQLELQEVLRYQKGRYGLTVRGTCYTFALIAVKGDQKWHIAIANLVRHYGTRGRKRSLEMCYECGAGAPNVPYEDVRSSAKWRRTCYRTRPWMEQPPLAVVPFEGDRAEYLYKRDVFHIMRLGLLRHWVGSALVSLIQWGQTFSIEGEPNNADIQLTRAHSSFKLYCLAVRKTPALRSFSRNLFNWPNTSTAPWANVKASDCVLLANWLVSLLPIFAEEHDERERLLLLQMRDCGQHALDFYQHLLGHGLLLCRSCVAESLRLLFVLPTVQFLPGSDHGHAEDELDIIPLLRSNSKLFALICLYTFSCATYNISGIAVTGALSAVHRVMLEALRTLIVWAFGLWVHYCVDSTSLMGEVWTKWSWLEVMGFVLLVVGQMIYGEMLKIPGLYYPPHEEVEEVMASPGSLKNLSSPVPRTFSPRGAEQ</sequence>
<keyword evidence="2" id="KW-0472">Membrane</keyword>
<protein>
    <submittedName>
        <fullName evidence="3">Uncharacterized protein</fullName>
    </submittedName>
</protein>
<dbReference type="Proteomes" id="UP001642484">
    <property type="component" value="Unassembled WGS sequence"/>
</dbReference>
<reference evidence="3 4" key="1">
    <citation type="submission" date="2024-02" db="EMBL/GenBank/DDBJ databases">
        <authorList>
            <person name="Chen Y."/>
            <person name="Shah S."/>
            <person name="Dougan E. K."/>
            <person name="Thang M."/>
            <person name="Chan C."/>
        </authorList>
    </citation>
    <scope>NUCLEOTIDE SEQUENCE [LARGE SCALE GENOMIC DNA]</scope>
</reference>
<dbReference type="PANTHER" id="PTHR13146">
    <property type="match status" value="1"/>
</dbReference>
<feature type="compositionally biased region" description="Low complexity" evidence="1">
    <location>
        <begin position="1"/>
        <end position="13"/>
    </location>
</feature>
<proteinExistence type="predicted"/>
<feature type="transmembrane region" description="Helical" evidence="2">
    <location>
        <begin position="395"/>
        <end position="413"/>
    </location>
</feature>